<dbReference type="PANTHER" id="PTHR48207:SF3">
    <property type="entry name" value="SUCCINATE--HYDROXYMETHYLGLUTARATE COA-TRANSFERASE"/>
    <property type="match status" value="1"/>
</dbReference>
<sequence>STLSKINSKLIFVSISPFGRTGPHSQMHGGELVAWASSGYMYTTGWKWQKPTHPWGRQASHAAGLFAVTGAMAAIFERRRTGLGKQVDVSMQKSVASTVEQNVPFYIGDGVVSGRRENDHVNGFGGSKLIQCKDGWVHMNIGWRNGHNEIVEWMKEEGMAEDLTDEKWHDSKFHRENFPHVLETITKWSKLKTKAEFFHQGQERGLECGPVNSVAEALNDPQMQSREFWVEVKHPEISDGEKFTYPGAPCILSETPWAARRRAPLIGEDNDNVFQDLLGLSSKEQDELKKKNII</sequence>
<dbReference type="InterPro" id="IPR023606">
    <property type="entry name" value="CoA-Trfase_III_dom_1_sf"/>
</dbReference>
<dbReference type="EMBL" id="UINC01136001">
    <property type="protein sequence ID" value="SVD20495.1"/>
    <property type="molecule type" value="Genomic_DNA"/>
</dbReference>
<dbReference type="InterPro" id="IPR050483">
    <property type="entry name" value="CoA-transferase_III_domain"/>
</dbReference>
<evidence type="ECO:0008006" key="3">
    <source>
        <dbReference type="Google" id="ProtNLM"/>
    </source>
</evidence>
<protein>
    <recommendedName>
        <fullName evidence="3">CoA transferase</fullName>
    </recommendedName>
</protein>
<proteinExistence type="predicted"/>
<reference evidence="2" key="1">
    <citation type="submission" date="2018-05" db="EMBL/GenBank/DDBJ databases">
        <authorList>
            <person name="Lanie J.A."/>
            <person name="Ng W.-L."/>
            <person name="Kazmierczak K.M."/>
            <person name="Andrzejewski T.M."/>
            <person name="Davidsen T.M."/>
            <person name="Wayne K.J."/>
            <person name="Tettelin H."/>
            <person name="Glass J.I."/>
            <person name="Rusch D."/>
            <person name="Podicherti R."/>
            <person name="Tsui H.-C.T."/>
            <person name="Winkler M.E."/>
        </authorList>
    </citation>
    <scope>NUCLEOTIDE SEQUENCE</scope>
</reference>
<dbReference type="Gene3D" id="3.30.1540.10">
    <property type="entry name" value="formyl-coa transferase, domain 3"/>
    <property type="match status" value="1"/>
</dbReference>
<dbReference type="Gene3D" id="3.40.50.10540">
    <property type="entry name" value="Crotonobetainyl-coa:carnitine coa-transferase, domain 1"/>
    <property type="match status" value="1"/>
</dbReference>
<dbReference type="PANTHER" id="PTHR48207">
    <property type="entry name" value="SUCCINATE--HYDROXYMETHYLGLUTARATE COA-TRANSFERASE"/>
    <property type="match status" value="1"/>
</dbReference>
<dbReference type="AlphaFoldDB" id="A0A382TFE3"/>
<evidence type="ECO:0000256" key="1">
    <source>
        <dbReference type="ARBA" id="ARBA00022679"/>
    </source>
</evidence>
<keyword evidence="1" id="KW-0808">Transferase</keyword>
<dbReference type="InterPro" id="IPR044855">
    <property type="entry name" value="CoA-Trfase_III_dom3_sf"/>
</dbReference>
<name>A0A382TFE3_9ZZZZ</name>
<evidence type="ECO:0000313" key="2">
    <source>
        <dbReference type="EMBL" id="SVD20495.1"/>
    </source>
</evidence>
<dbReference type="InterPro" id="IPR003673">
    <property type="entry name" value="CoA-Trfase_fam_III"/>
</dbReference>
<feature type="non-terminal residue" evidence="2">
    <location>
        <position position="1"/>
    </location>
</feature>
<accession>A0A382TFE3</accession>
<dbReference type="GO" id="GO:0008410">
    <property type="term" value="F:CoA-transferase activity"/>
    <property type="evidence" value="ECO:0007669"/>
    <property type="project" value="TreeGrafter"/>
</dbReference>
<dbReference type="Pfam" id="PF02515">
    <property type="entry name" value="CoA_transf_3"/>
    <property type="match status" value="1"/>
</dbReference>
<dbReference type="SUPFAM" id="SSF89796">
    <property type="entry name" value="CoA-transferase family III (CaiB/BaiF)"/>
    <property type="match status" value="1"/>
</dbReference>
<gene>
    <name evidence="2" type="ORF">METZ01_LOCUS373349</name>
</gene>
<organism evidence="2">
    <name type="scientific">marine metagenome</name>
    <dbReference type="NCBI Taxonomy" id="408172"/>
    <lineage>
        <taxon>unclassified sequences</taxon>
        <taxon>metagenomes</taxon>
        <taxon>ecological metagenomes</taxon>
    </lineage>
</organism>